<evidence type="ECO:0000256" key="4">
    <source>
        <dbReference type="ARBA" id="ARBA00022801"/>
    </source>
</evidence>
<proteinExistence type="inferred from homology"/>
<dbReference type="PANTHER" id="PTHR43226">
    <property type="entry name" value="XAA-PRO AMINOPEPTIDASE 3"/>
    <property type="match status" value="1"/>
</dbReference>
<evidence type="ECO:0000256" key="6">
    <source>
        <dbReference type="RuleBase" id="RU000590"/>
    </source>
</evidence>
<sequence>MTPHPVPLRLPHKIPTRQHCYKVMKLMNHHEIISAATSLKTTPLLPRMTQQQHQDHPQDEKAFIFLPGAVDSVRDGTDVELEFRQSSDFYYLTGVDEPGFCVMIDLQTELVYLIPPTVPESETVWKGTPETPSELLQKYDIDCIILDETELSDILLQHGYHKVYVMDTFFSHHPHNEENILRRMMEQRLPPFDNTNKKLQFDTYTLRLAMNEARLTKFPYEINMIRQATLVSSHAHMALWQHRHQCTTEAHLAAYFRWMCSCSGLDRQAYIPIVASGPRAAILHYTRNNKPLSIHPHQPSSEDKHSLILVDAGAEYRCYGSDITRTFPVTGKFSPEAKTIYNIVLAMQEAVLAKLSPGVYWTDMEDLAIQILCNELVRIGILVGDPEELIHLGIPYAFYFHSLGHSVGLDVHDVGGRKAHPSDNGDHKLEYSPFMVDRPLEPNMVITVEPGLYFNDTYLRIWSQYPGFGKYFDTDQLQRYRPVGGVRIEDSVLITSNGCENLTIAPKRPEEIEAIMASTSLLSASTLSKFSDVGNNNNPWTITTIMPFPYPIVSPCHSYFGENNHSSPSPSEVSPSSSSTTTITTMDTTGVLPTPSASPLHGSYCFSEE</sequence>
<dbReference type="InterPro" id="IPR001131">
    <property type="entry name" value="Peptidase_M24B_aminopep-P_CS"/>
</dbReference>
<comment type="caution">
    <text evidence="9">The sequence shown here is derived from an EMBL/GenBank/DDBJ whole genome shotgun (WGS) entry which is preliminary data.</text>
</comment>
<gene>
    <name evidence="9" type="ORF">BDA99DRAFT_521372</name>
</gene>
<name>A0AAD5PBP9_9FUNG</name>
<dbReference type="GO" id="GO:0006508">
    <property type="term" value="P:proteolysis"/>
    <property type="evidence" value="ECO:0007669"/>
    <property type="project" value="TreeGrafter"/>
</dbReference>
<dbReference type="InterPro" id="IPR007865">
    <property type="entry name" value="Aminopep_P_N"/>
</dbReference>
<evidence type="ECO:0000256" key="2">
    <source>
        <dbReference type="ARBA" id="ARBA00008766"/>
    </source>
</evidence>
<reference evidence="9" key="2">
    <citation type="submission" date="2023-02" db="EMBL/GenBank/DDBJ databases">
        <authorList>
            <consortium name="DOE Joint Genome Institute"/>
            <person name="Mondo S.J."/>
            <person name="Chang Y."/>
            <person name="Wang Y."/>
            <person name="Ahrendt S."/>
            <person name="Andreopoulos W."/>
            <person name="Barry K."/>
            <person name="Beard J."/>
            <person name="Benny G.L."/>
            <person name="Blankenship S."/>
            <person name="Bonito G."/>
            <person name="Cuomo C."/>
            <person name="Desiro A."/>
            <person name="Gervers K.A."/>
            <person name="Hundley H."/>
            <person name="Kuo A."/>
            <person name="LaButti K."/>
            <person name="Lang B.F."/>
            <person name="Lipzen A."/>
            <person name="O'Donnell K."/>
            <person name="Pangilinan J."/>
            <person name="Reynolds N."/>
            <person name="Sandor L."/>
            <person name="Smith M.W."/>
            <person name="Tsang A."/>
            <person name="Grigoriev I.V."/>
            <person name="Stajich J.E."/>
            <person name="Spatafora J.W."/>
        </authorList>
    </citation>
    <scope>NUCLEOTIDE SEQUENCE</scope>
    <source>
        <strain evidence="9">RSA 2281</strain>
    </source>
</reference>
<comment type="cofactor">
    <cofactor evidence="1">
        <name>Mn(2+)</name>
        <dbReference type="ChEBI" id="CHEBI:29035"/>
    </cofactor>
</comment>
<accession>A0AAD5PBP9</accession>
<dbReference type="PROSITE" id="PS00491">
    <property type="entry name" value="PROLINE_PEPTIDASE"/>
    <property type="match status" value="1"/>
</dbReference>
<dbReference type="CDD" id="cd01087">
    <property type="entry name" value="Prolidase"/>
    <property type="match status" value="1"/>
</dbReference>
<dbReference type="InterPro" id="IPR052433">
    <property type="entry name" value="X-Pro_dipept-like"/>
</dbReference>
<dbReference type="InterPro" id="IPR029149">
    <property type="entry name" value="Creatin/AminoP/Spt16_N"/>
</dbReference>
<dbReference type="Gene3D" id="3.40.350.10">
    <property type="entry name" value="Creatinase/prolidase N-terminal domain"/>
    <property type="match status" value="1"/>
</dbReference>
<comment type="similarity">
    <text evidence="2 6">Belongs to the peptidase M24B family.</text>
</comment>
<keyword evidence="5" id="KW-0464">Manganese</keyword>
<evidence type="ECO:0000256" key="5">
    <source>
        <dbReference type="ARBA" id="ARBA00023211"/>
    </source>
</evidence>
<dbReference type="Gene3D" id="3.90.230.10">
    <property type="entry name" value="Creatinase/methionine aminopeptidase superfamily"/>
    <property type="match status" value="1"/>
</dbReference>
<dbReference type="GO" id="GO:0070006">
    <property type="term" value="F:metalloaminopeptidase activity"/>
    <property type="evidence" value="ECO:0007669"/>
    <property type="project" value="InterPro"/>
</dbReference>
<evidence type="ECO:0000313" key="9">
    <source>
        <dbReference type="EMBL" id="KAI9251863.1"/>
    </source>
</evidence>
<dbReference type="GO" id="GO:0030145">
    <property type="term" value="F:manganese ion binding"/>
    <property type="evidence" value="ECO:0007669"/>
    <property type="project" value="InterPro"/>
</dbReference>
<dbReference type="SUPFAM" id="SSF53092">
    <property type="entry name" value="Creatinase/prolidase N-terminal domain"/>
    <property type="match status" value="1"/>
</dbReference>
<dbReference type="InterPro" id="IPR000994">
    <property type="entry name" value="Pept_M24"/>
</dbReference>
<dbReference type="SUPFAM" id="SSF55920">
    <property type="entry name" value="Creatinase/aminopeptidase"/>
    <property type="match status" value="1"/>
</dbReference>
<keyword evidence="3 6" id="KW-0479">Metal-binding</keyword>
<feature type="compositionally biased region" description="Low complexity" evidence="7">
    <location>
        <begin position="566"/>
        <end position="589"/>
    </location>
</feature>
<organism evidence="9 10">
    <name type="scientific">Phascolomyces articulosus</name>
    <dbReference type="NCBI Taxonomy" id="60185"/>
    <lineage>
        <taxon>Eukaryota</taxon>
        <taxon>Fungi</taxon>
        <taxon>Fungi incertae sedis</taxon>
        <taxon>Mucoromycota</taxon>
        <taxon>Mucoromycotina</taxon>
        <taxon>Mucoromycetes</taxon>
        <taxon>Mucorales</taxon>
        <taxon>Lichtheimiaceae</taxon>
        <taxon>Phascolomyces</taxon>
    </lineage>
</organism>
<feature type="domain" description="Aminopeptidase P N-terminal" evidence="8">
    <location>
        <begin position="48"/>
        <end position="174"/>
    </location>
</feature>
<keyword evidence="10" id="KW-1185">Reference proteome</keyword>
<reference evidence="9" key="1">
    <citation type="journal article" date="2022" name="IScience">
        <title>Evolution of zygomycete secretomes and the origins of terrestrial fungal ecologies.</title>
        <authorList>
            <person name="Chang Y."/>
            <person name="Wang Y."/>
            <person name="Mondo S."/>
            <person name="Ahrendt S."/>
            <person name="Andreopoulos W."/>
            <person name="Barry K."/>
            <person name="Beard J."/>
            <person name="Benny G.L."/>
            <person name="Blankenship S."/>
            <person name="Bonito G."/>
            <person name="Cuomo C."/>
            <person name="Desiro A."/>
            <person name="Gervers K.A."/>
            <person name="Hundley H."/>
            <person name="Kuo A."/>
            <person name="LaButti K."/>
            <person name="Lang B.F."/>
            <person name="Lipzen A."/>
            <person name="O'Donnell K."/>
            <person name="Pangilinan J."/>
            <person name="Reynolds N."/>
            <person name="Sandor L."/>
            <person name="Smith M.E."/>
            <person name="Tsang A."/>
            <person name="Grigoriev I.V."/>
            <person name="Stajich J.E."/>
            <person name="Spatafora J.W."/>
        </authorList>
    </citation>
    <scope>NUCLEOTIDE SEQUENCE</scope>
    <source>
        <strain evidence="9">RSA 2281</strain>
    </source>
</reference>
<evidence type="ECO:0000256" key="1">
    <source>
        <dbReference type="ARBA" id="ARBA00001936"/>
    </source>
</evidence>
<dbReference type="EMBL" id="JAIXMP010000029">
    <property type="protein sequence ID" value="KAI9251863.1"/>
    <property type="molecule type" value="Genomic_DNA"/>
</dbReference>
<dbReference type="SMART" id="SM01011">
    <property type="entry name" value="AMP_N"/>
    <property type="match status" value="1"/>
</dbReference>
<evidence type="ECO:0000259" key="8">
    <source>
        <dbReference type="SMART" id="SM01011"/>
    </source>
</evidence>
<dbReference type="AlphaFoldDB" id="A0AAD5PBP9"/>
<evidence type="ECO:0000256" key="7">
    <source>
        <dbReference type="SAM" id="MobiDB-lite"/>
    </source>
</evidence>
<dbReference type="Pfam" id="PF00557">
    <property type="entry name" value="Peptidase_M24"/>
    <property type="match status" value="1"/>
</dbReference>
<keyword evidence="4" id="KW-0378">Hydrolase</keyword>
<dbReference type="Pfam" id="PF05195">
    <property type="entry name" value="AMP_N"/>
    <property type="match status" value="1"/>
</dbReference>
<dbReference type="PANTHER" id="PTHR43226:SF1">
    <property type="entry name" value="XAA-PRO DIPEPTIDASE"/>
    <property type="match status" value="1"/>
</dbReference>
<evidence type="ECO:0000313" key="10">
    <source>
        <dbReference type="Proteomes" id="UP001209540"/>
    </source>
</evidence>
<dbReference type="InterPro" id="IPR036005">
    <property type="entry name" value="Creatinase/aminopeptidase-like"/>
</dbReference>
<protein>
    <submittedName>
        <fullName evidence="9">Peptidase M24, structural domain-containing protein</fullName>
    </submittedName>
</protein>
<dbReference type="Proteomes" id="UP001209540">
    <property type="component" value="Unassembled WGS sequence"/>
</dbReference>
<feature type="region of interest" description="Disordered" evidence="7">
    <location>
        <begin position="563"/>
        <end position="609"/>
    </location>
</feature>
<evidence type="ECO:0000256" key="3">
    <source>
        <dbReference type="ARBA" id="ARBA00022723"/>
    </source>
</evidence>